<feature type="compositionally biased region" description="Pro residues" evidence="2">
    <location>
        <begin position="692"/>
        <end position="702"/>
    </location>
</feature>
<dbReference type="AlphaFoldDB" id="A0AA38H859"/>
<feature type="compositionally biased region" description="Low complexity" evidence="2">
    <location>
        <begin position="705"/>
        <end position="725"/>
    </location>
</feature>
<dbReference type="GO" id="GO:0005643">
    <property type="term" value="C:nuclear pore"/>
    <property type="evidence" value="ECO:0007669"/>
    <property type="project" value="TreeGrafter"/>
</dbReference>
<feature type="compositionally biased region" description="Polar residues" evidence="2">
    <location>
        <begin position="283"/>
        <end position="296"/>
    </location>
</feature>
<feature type="compositionally biased region" description="Polar residues" evidence="2">
    <location>
        <begin position="535"/>
        <end position="545"/>
    </location>
</feature>
<feature type="region of interest" description="Disordered" evidence="2">
    <location>
        <begin position="134"/>
        <end position="216"/>
    </location>
</feature>
<feature type="compositionally biased region" description="Polar residues" evidence="2">
    <location>
        <begin position="771"/>
        <end position="787"/>
    </location>
</feature>
<feature type="region of interest" description="Disordered" evidence="2">
    <location>
        <begin position="498"/>
        <end position="635"/>
    </location>
</feature>
<gene>
    <name evidence="3" type="ORF">MKK02DRAFT_44817</name>
</gene>
<name>A0AA38H859_9TREE</name>
<protein>
    <submittedName>
        <fullName evidence="3">Uncharacterized protein</fullName>
    </submittedName>
</protein>
<feature type="compositionally biased region" description="Low complexity" evidence="2">
    <location>
        <begin position="623"/>
        <end position="634"/>
    </location>
</feature>
<proteinExistence type="predicted"/>
<feature type="region of interest" description="Disordered" evidence="2">
    <location>
        <begin position="42"/>
        <end position="108"/>
    </location>
</feature>
<reference evidence="3" key="1">
    <citation type="journal article" date="2022" name="G3 (Bethesda)">
        <title>High quality genome of the basidiomycete yeast Dioszegia hungarica PDD-24b-2 isolated from cloud water.</title>
        <authorList>
            <person name="Jarrige D."/>
            <person name="Haridas S."/>
            <person name="Bleykasten-Grosshans C."/>
            <person name="Joly M."/>
            <person name="Nadalig T."/>
            <person name="Sancelme M."/>
            <person name="Vuilleumier S."/>
            <person name="Grigoriev I.V."/>
            <person name="Amato P."/>
            <person name="Bringel F."/>
        </authorList>
    </citation>
    <scope>NUCLEOTIDE SEQUENCE</scope>
    <source>
        <strain evidence="3">PDD-24b-2</strain>
    </source>
</reference>
<dbReference type="PANTHER" id="PTHR18898">
    <property type="entry name" value="NUCLEOPROTEIN TPR-RELATED"/>
    <property type="match status" value="1"/>
</dbReference>
<sequence length="957" mass="100181">MSSTPSTSSQWHAVTPSTRPLSLSILELTPLALTLSLTLASPFASSSSSSPLPGSSSSLHPPGSASKRRKRPRKTESDDETAVDVEDEHRESSYAASSSTHIPGSWPAEVGRSFKDLLSHGVVVSVNGQPWSRIVAHASDPDPDESEGDEAEDEWEEDWEPAGGKSDEEGAEEGLGAEGMQRRRPRRARFTMSAQNAVGGPIARRKEGRRGKMESGKDRAVVVVYGLSPGKEYEIELRVVGMGGTEIEASVSNSVLIPPLPGASLHPRSRANSLRSRQHPRSRSNSTTTPAQSSENTTPSRRGTPPPGSSPAVEAIAPTPVLSAVDTQTAQMRQLVASAAVEKEHLSAQIKEARRASQRAEAALRQEIDAVKKSTEKAGSMDLRAKQKALALQEQVKQGWAGAEAADKETVGVEAGMGDLEAKLQVAMSQVGVLREELARAREREDEVREKDKRMRAEEEKKLSEVVGKVEKLKVKKERKEAEKIELERRIEDLERQREDVERHAEEEKRRIASGHWGTQGHWDGHHHEGIGHNRLSTHPSLSNIGAQGGYGAGPAYRPRGAQGYQPRFPSAGAARPGSTAPPASAQASPTNFFPPISSVASFRPPPPGPPPVKSSTAVSPAIGSRTISSTSSGVNAAAAPFVPSLYTGSSSSSSANFDALHHTTLMPPGMQHRIYLPSQSAQNQFQSVRPRPTPTFHPPPSVLAEQAAHAQAVARNSPTTTSSPAFPPLPGASSPGQTVKAPSSGSAPQAPGPSLASIITRAVLSPTSSLAAQNMAGGTSAMTIPTQAGRRPSPPASVVLGSGGGTASNTLKSLNAPSFSPTHSPISPNPPLINRSSSPTPPSSRSNSIPIAPTQQSQPYSLGGRVTFAPPPPAAQDYDFPPLSPSGPWASLNPSIGSRVRGESGDAGPVGPQGNAAGINRTQTPPAVAWGAGGERVGSPLGMGGAGSAVGSGQGK</sequence>
<keyword evidence="4" id="KW-1185">Reference proteome</keyword>
<feature type="region of interest" description="Disordered" evidence="2">
    <location>
        <begin position="674"/>
        <end position="755"/>
    </location>
</feature>
<evidence type="ECO:0000313" key="4">
    <source>
        <dbReference type="Proteomes" id="UP001164286"/>
    </source>
</evidence>
<dbReference type="Proteomes" id="UP001164286">
    <property type="component" value="Unassembled WGS sequence"/>
</dbReference>
<evidence type="ECO:0000313" key="3">
    <source>
        <dbReference type="EMBL" id="KAI9636115.1"/>
    </source>
</evidence>
<feature type="compositionally biased region" description="Basic and acidic residues" evidence="2">
    <location>
        <begin position="523"/>
        <end position="532"/>
    </location>
</feature>
<accession>A0AA38H859</accession>
<feature type="compositionally biased region" description="Polar residues" evidence="2">
    <location>
        <begin position="678"/>
        <end position="688"/>
    </location>
</feature>
<feature type="compositionally biased region" description="Basic and acidic residues" evidence="2">
    <location>
        <begin position="498"/>
        <end position="511"/>
    </location>
</feature>
<feature type="compositionally biased region" description="Polar residues" evidence="2">
    <location>
        <begin position="808"/>
        <end position="827"/>
    </location>
</feature>
<organism evidence="3 4">
    <name type="scientific">Dioszegia hungarica</name>
    <dbReference type="NCBI Taxonomy" id="4972"/>
    <lineage>
        <taxon>Eukaryota</taxon>
        <taxon>Fungi</taxon>
        <taxon>Dikarya</taxon>
        <taxon>Basidiomycota</taxon>
        <taxon>Agaricomycotina</taxon>
        <taxon>Tremellomycetes</taxon>
        <taxon>Tremellales</taxon>
        <taxon>Bulleribasidiaceae</taxon>
        <taxon>Dioszegia</taxon>
    </lineage>
</organism>
<dbReference type="GO" id="GO:0006406">
    <property type="term" value="P:mRNA export from nucleus"/>
    <property type="evidence" value="ECO:0007669"/>
    <property type="project" value="TreeGrafter"/>
</dbReference>
<feature type="compositionally biased region" description="Low complexity" evidence="2">
    <location>
        <begin position="42"/>
        <end position="65"/>
    </location>
</feature>
<evidence type="ECO:0000256" key="1">
    <source>
        <dbReference type="SAM" id="Coils"/>
    </source>
</evidence>
<feature type="compositionally biased region" description="Low complexity" evidence="2">
    <location>
        <begin position="742"/>
        <end position="755"/>
    </location>
</feature>
<keyword evidence="1" id="KW-0175">Coiled coil</keyword>
<feature type="compositionally biased region" description="Acidic residues" evidence="2">
    <location>
        <begin position="77"/>
        <end position="86"/>
    </location>
</feature>
<feature type="region of interest" description="Disordered" evidence="2">
    <location>
        <begin position="260"/>
        <end position="314"/>
    </location>
</feature>
<feature type="compositionally biased region" description="Low complexity" evidence="2">
    <location>
        <begin position="554"/>
        <end position="564"/>
    </location>
</feature>
<feature type="compositionally biased region" description="Acidic residues" evidence="2">
    <location>
        <begin position="141"/>
        <end position="160"/>
    </location>
</feature>
<feature type="compositionally biased region" description="Pro residues" evidence="2">
    <location>
        <begin position="604"/>
        <end position="613"/>
    </location>
</feature>
<dbReference type="PANTHER" id="PTHR18898:SF2">
    <property type="entry name" value="NUCLEOPROTEIN TPR"/>
    <property type="match status" value="1"/>
</dbReference>
<feature type="region of interest" description="Disordered" evidence="2">
    <location>
        <begin position="771"/>
        <end position="957"/>
    </location>
</feature>
<dbReference type="GeneID" id="77732305"/>
<feature type="compositionally biased region" description="Gly residues" evidence="2">
    <location>
        <begin position="932"/>
        <end position="957"/>
    </location>
</feature>
<evidence type="ECO:0000256" key="2">
    <source>
        <dbReference type="SAM" id="MobiDB-lite"/>
    </source>
</evidence>
<feature type="compositionally biased region" description="Low complexity" evidence="2">
    <location>
        <begin position="834"/>
        <end position="852"/>
    </location>
</feature>
<feature type="coiled-coil region" evidence="1">
    <location>
        <begin position="336"/>
        <end position="370"/>
    </location>
</feature>
<dbReference type="EMBL" id="JAKWFO010000005">
    <property type="protein sequence ID" value="KAI9636115.1"/>
    <property type="molecule type" value="Genomic_DNA"/>
</dbReference>
<comment type="caution">
    <text evidence="3">The sequence shown here is derived from an EMBL/GenBank/DDBJ whole genome shotgun (WGS) entry which is preliminary data.</text>
</comment>
<dbReference type="RefSeq" id="XP_052945892.1">
    <property type="nucleotide sequence ID" value="XM_053093100.1"/>
</dbReference>
<dbReference type="GO" id="GO:0017056">
    <property type="term" value="F:structural constituent of nuclear pore"/>
    <property type="evidence" value="ECO:0007669"/>
    <property type="project" value="TreeGrafter"/>
</dbReference>
<feature type="compositionally biased region" description="Low complexity" evidence="2">
    <location>
        <begin position="577"/>
        <end position="590"/>
    </location>
</feature>